<evidence type="ECO:0000313" key="1">
    <source>
        <dbReference type="EMBL" id="VDL94838.1"/>
    </source>
</evidence>
<reference evidence="3" key="1">
    <citation type="submission" date="2016-06" db="UniProtKB">
        <authorList>
            <consortium name="WormBaseParasite"/>
        </authorList>
    </citation>
    <scope>IDENTIFICATION</scope>
</reference>
<organism evidence="3">
    <name type="scientific">Schistocephalus solidus</name>
    <name type="common">Tapeworm</name>
    <dbReference type="NCBI Taxonomy" id="70667"/>
    <lineage>
        <taxon>Eukaryota</taxon>
        <taxon>Metazoa</taxon>
        <taxon>Spiralia</taxon>
        <taxon>Lophotrochozoa</taxon>
        <taxon>Platyhelminthes</taxon>
        <taxon>Cestoda</taxon>
        <taxon>Eucestoda</taxon>
        <taxon>Diphyllobothriidea</taxon>
        <taxon>Diphyllobothriidae</taxon>
        <taxon>Schistocephalus</taxon>
    </lineage>
</organism>
<gene>
    <name evidence="1" type="ORF">SSLN_LOCUS8453</name>
</gene>
<protein>
    <submittedName>
        <fullName evidence="3">ARL2_Bind_BART domain-containing protein</fullName>
    </submittedName>
</protein>
<dbReference type="AlphaFoldDB" id="A0A183SW55"/>
<keyword evidence="2" id="KW-1185">Reference proteome</keyword>
<dbReference type="PANTHER" id="PTHR21301:SF10">
    <property type="entry name" value="REVERSE TRANSCRIPTASE DOMAIN-CONTAINING PROTEIN"/>
    <property type="match status" value="1"/>
</dbReference>
<dbReference type="WBParaSite" id="SSLN_0000878601-mRNA-1">
    <property type="protein sequence ID" value="SSLN_0000878601-mRNA-1"/>
    <property type="gene ID" value="SSLN_0000878601"/>
</dbReference>
<sequence length="105" mass="12159">MDSPLRPFLANTFMDKIEQSYPKDTISYLDFYARYVDYLFGLTSRTIDIDELVQTFNKAHPSLQFSAETEANNETAFLDDLMHGSSTVDFDDVHRMLHGRVKQGR</sequence>
<reference evidence="1 2" key="2">
    <citation type="submission" date="2018-11" db="EMBL/GenBank/DDBJ databases">
        <authorList>
            <consortium name="Pathogen Informatics"/>
        </authorList>
    </citation>
    <scope>NUCLEOTIDE SEQUENCE [LARGE SCALE GENOMIC DNA]</scope>
    <source>
        <strain evidence="1 2">NST_G2</strain>
    </source>
</reference>
<proteinExistence type="predicted"/>
<evidence type="ECO:0000313" key="2">
    <source>
        <dbReference type="Proteomes" id="UP000275846"/>
    </source>
</evidence>
<evidence type="ECO:0000313" key="3">
    <source>
        <dbReference type="WBParaSite" id="SSLN_0000878601-mRNA-1"/>
    </source>
</evidence>
<dbReference type="Proteomes" id="UP000275846">
    <property type="component" value="Unassembled WGS sequence"/>
</dbReference>
<dbReference type="EMBL" id="UYSU01034658">
    <property type="protein sequence ID" value="VDL94838.1"/>
    <property type="molecule type" value="Genomic_DNA"/>
</dbReference>
<dbReference type="PANTHER" id="PTHR21301">
    <property type="entry name" value="REVERSE TRANSCRIPTASE"/>
    <property type="match status" value="1"/>
</dbReference>
<accession>A0A183SW55</accession>
<name>A0A183SW55_SCHSO</name>